<protein>
    <recommendedName>
        <fullName evidence="12">Coatomer subunit zeta</fullName>
    </recommendedName>
</protein>
<comment type="function">
    <text evidence="11">The coatomer is a cytosolic protein complex that binds to dilysine motifs and reversibly associates with Golgi non-clathrin-coated vesicles, which further mediate biosynthetic protein transport from the ER, via the Golgi up to the trans Golgi network. Coatomer complex is required for budding from Golgi membranes, and is essential for the retrograde Golgi-to-ER transport of dilysine-tagged proteins. The zeta subunit may be involved in regulating the coat assembly and, hence, the rate of biosynthetic protein transport due to its association-dissociation properties with the coatomer complex.</text>
</comment>
<dbReference type="CDD" id="cd14829">
    <property type="entry name" value="Zeta-COP"/>
    <property type="match status" value="1"/>
</dbReference>
<dbReference type="GO" id="GO:0000139">
    <property type="term" value="C:Golgi membrane"/>
    <property type="evidence" value="ECO:0007669"/>
    <property type="project" value="UniProtKB-SubCell"/>
</dbReference>
<evidence type="ECO:0000256" key="11">
    <source>
        <dbReference type="ARBA" id="ARBA00045555"/>
    </source>
</evidence>
<dbReference type="GO" id="GO:0030126">
    <property type="term" value="C:COPI vesicle coat"/>
    <property type="evidence" value="ECO:0007669"/>
    <property type="project" value="UniProtKB-UniRule"/>
</dbReference>
<evidence type="ECO:0000256" key="6">
    <source>
        <dbReference type="ARBA" id="ARBA00022892"/>
    </source>
</evidence>
<keyword evidence="15" id="KW-1185">Reference proteome</keyword>
<evidence type="ECO:0000256" key="10">
    <source>
        <dbReference type="ARBA" id="ARBA00023329"/>
    </source>
</evidence>
<comment type="caution">
    <text evidence="14">The sequence shown here is derived from an EMBL/GenBank/DDBJ whole genome shotgun (WGS) entry which is preliminary data.</text>
</comment>
<evidence type="ECO:0000256" key="5">
    <source>
        <dbReference type="ARBA" id="ARBA00022490"/>
    </source>
</evidence>
<comment type="subcellular location">
    <subcellularLocation>
        <location evidence="12">Cytoplasm</location>
    </subcellularLocation>
    <subcellularLocation>
        <location evidence="1 12">Golgi apparatus membrane</location>
        <topology evidence="1 12">Peripheral membrane protein</topology>
        <orientation evidence="1 12">Cytoplasmic side</orientation>
    </subcellularLocation>
    <subcellularLocation>
        <location evidence="12">Cytoplasmic vesicle</location>
        <location evidence="12">COPI-coated vesicle membrane</location>
        <topology evidence="12">Peripheral membrane protein</topology>
        <orientation evidence="12">Cytoplasmic side</orientation>
    </subcellularLocation>
</comment>
<evidence type="ECO:0000313" key="15">
    <source>
        <dbReference type="Proteomes" id="UP000225706"/>
    </source>
</evidence>
<evidence type="ECO:0000259" key="13">
    <source>
        <dbReference type="Pfam" id="PF01217"/>
    </source>
</evidence>
<dbReference type="Pfam" id="PF01217">
    <property type="entry name" value="Clat_adaptor_s"/>
    <property type="match status" value="1"/>
</dbReference>
<dbReference type="GO" id="GO:0006891">
    <property type="term" value="P:intra-Golgi vesicle-mediated transport"/>
    <property type="evidence" value="ECO:0007669"/>
    <property type="project" value="TreeGrafter"/>
</dbReference>
<keyword evidence="6 12" id="KW-0931">ER-Golgi transport</keyword>
<dbReference type="InterPro" id="IPR039652">
    <property type="entry name" value="Coatomer_zeta"/>
</dbReference>
<dbReference type="PANTHER" id="PTHR11043:SF0">
    <property type="entry name" value="COATOMER SUBUNIT ZETA"/>
    <property type="match status" value="1"/>
</dbReference>
<dbReference type="SUPFAM" id="SSF64356">
    <property type="entry name" value="SNARE-like"/>
    <property type="match status" value="1"/>
</dbReference>
<keyword evidence="8 12" id="KW-0333">Golgi apparatus</keyword>
<evidence type="ECO:0000256" key="1">
    <source>
        <dbReference type="ARBA" id="ARBA00004255"/>
    </source>
</evidence>
<comment type="similarity">
    <text evidence="2 12">Belongs to the adaptor complexes small subunit family.</text>
</comment>
<keyword evidence="7 12" id="KW-0653">Protein transport</keyword>
<feature type="domain" description="AP complex mu/sigma subunit" evidence="13">
    <location>
        <begin position="12"/>
        <end position="149"/>
    </location>
</feature>
<dbReference type="GO" id="GO:0006886">
    <property type="term" value="P:intracellular protein transport"/>
    <property type="evidence" value="ECO:0007669"/>
    <property type="project" value="TreeGrafter"/>
</dbReference>
<proteinExistence type="inferred from homology"/>
<keyword evidence="4 12" id="KW-0813">Transport</keyword>
<reference evidence="15" key="1">
    <citation type="journal article" date="2017" name="bioRxiv">
        <title>Comparative analysis of the genomes of Stylophora pistillata and Acropora digitifera provides evidence for extensive differences between species of corals.</title>
        <authorList>
            <person name="Voolstra C.R."/>
            <person name="Li Y."/>
            <person name="Liew Y.J."/>
            <person name="Baumgarten S."/>
            <person name="Zoccola D."/>
            <person name="Flot J.-F."/>
            <person name="Tambutte S."/>
            <person name="Allemand D."/>
            <person name="Aranda M."/>
        </authorList>
    </citation>
    <scope>NUCLEOTIDE SEQUENCE [LARGE SCALE GENOMIC DNA]</scope>
</reference>
<dbReference type="OrthoDB" id="10249988at2759"/>
<evidence type="ECO:0000256" key="8">
    <source>
        <dbReference type="ARBA" id="ARBA00023034"/>
    </source>
</evidence>
<organism evidence="14 15">
    <name type="scientific">Stylophora pistillata</name>
    <name type="common">Smooth cauliflower coral</name>
    <dbReference type="NCBI Taxonomy" id="50429"/>
    <lineage>
        <taxon>Eukaryota</taxon>
        <taxon>Metazoa</taxon>
        <taxon>Cnidaria</taxon>
        <taxon>Anthozoa</taxon>
        <taxon>Hexacorallia</taxon>
        <taxon>Scleractinia</taxon>
        <taxon>Astrocoeniina</taxon>
        <taxon>Pocilloporidae</taxon>
        <taxon>Stylophora</taxon>
    </lineage>
</organism>
<evidence type="ECO:0000256" key="7">
    <source>
        <dbReference type="ARBA" id="ARBA00022927"/>
    </source>
</evidence>
<evidence type="ECO:0000256" key="4">
    <source>
        <dbReference type="ARBA" id="ARBA00022448"/>
    </source>
</evidence>
<sequence length="177" mass="19861">MDSAVLEASLYTVKAIAILDNDGERVVAKYYDDTYQTTKEQKEFEKNLFNKTHRANAEIIMLDGLTCVYRSNVDLFFYVMGSSNENELILVSVLNAFYDAISQLLRKNVEKRGLMDNLDGVVSILDEIVDGGVILESDASSILQRVAIKSDDVPITEQTVAQVLQTAKDQLKWSLLK</sequence>
<dbReference type="InterPro" id="IPR011012">
    <property type="entry name" value="Longin-like_dom_sf"/>
</dbReference>
<evidence type="ECO:0000256" key="9">
    <source>
        <dbReference type="ARBA" id="ARBA00023136"/>
    </source>
</evidence>
<dbReference type="GO" id="GO:0006890">
    <property type="term" value="P:retrograde vesicle-mediated transport, Golgi to endoplasmic reticulum"/>
    <property type="evidence" value="ECO:0007669"/>
    <property type="project" value="UniProtKB-UniRule"/>
</dbReference>
<dbReference type="Proteomes" id="UP000225706">
    <property type="component" value="Unassembled WGS sequence"/>
</dbReference>
<dbReference type="AlphaFoldDB" id="A0A2B4RWM1"/>
<dbReference type="Gene3D" id="3.30.450.60">
    <property type="match status" value="1"/>
</dbReference>
<dbReference type="STRING" id="50429.A0A2B4RWM1"/>
<evidence type="ECO:0000256" key="3">
    <source>
        <dbReference type="ARBA" id="ARBA00011775"/>
    </source>
</evidence>
<dbReference type="PANTHER" id="PTHR11043">
    <property type="entry name" value="ZETA-COAT PROTEIN"/>
    <property type="match status" value="1"/>
</dbReference>
<dbReference type="EMBL" id="LSMT01000306">
    <property type="protein sequence ID" value="PFX20728.1"/>
    <property type="molecule type" value="Genomic_DNA"/>
</dbReference>
<evidence type="ECO:0000256" key="2">
    <source>
        <dbReference type="ARBA" id="ARBA00006972"/>
    </source>
</evidence>
<gene>
    <name evidence="14" type="primary">COPZ1</name>
    <name evidence="14" type="ORF">AWC38_SpisGene14812</name>
</gene>
<dbReference type="InterPro" id="IPR022775">
    <property type="entry name" value="AP_mu_sigma_su"/>
</dbReference>
<keyword evidence="5 12" id="KW-0963">Cytoplasm</keyword>
<keyword evidence="10 12" id="KW-0968">Cytoplasmic vesicle</keyword>
<accession>A0A2B4RWM1</accession>
<comment type="subunit">
    <text evidence="3 12">Oligomeric complex that consists of at least the alpha, beta, beta', gamma, delta, epsilon and zeta subunits.</text>
</comment>
<evidence type="ECO:0000313" key="14">
    <source>
        <dbReference type="EMBL" id="PFX20728.1"/>
    </source>
</evidence>
<evidence type="ECO:0000256" key="12">
    <source>
        <dbReference type="RuleBase" id="RU366053"/>
    </source>
</evidence>
<keyword evidence="9 12" id="KW-0472">Membrane</keyword>
<dbReference type="FunFam" id="3.30.450.60:FF:000008">
    <property type="entry name" value="Coatomer subunit zeta-1 isoform 1"/>
    <property type="match status" value="1"/>
</dbReference>
<name>A0A2B4RWM1_STYPI</name>